<proteinExistence type="predicted"/>
<evidence type="ECO:0000313" key="14">
    <source>
        <dbReference type="EMBL" id="PSG88437.1"/>
    </source>
</evidence>
<keyword evidence="4 11" id="KW-0812">Transmembrane</keyword>
<keyword evidence="6" id="KW-0630">Potassium</keyword>
<dbReference type="GO" id="GO:0034765">
    <property type="term" value="P:regulation of monoatomic ion transmembrane transport"/>
    <property type="evidence" value="ECO:0007669"/>
    <property type="project" value="TreeGrafter"/>
</dbReference>
<organism evidence="14 15">
    <name type="scientific">Aurantibacter aestuarii</name>
    <dbReference type="NCBI Taxonomy" id="1266046"/>
    <lineage>
        <taxon>Bacteria</taxon>
        <taxon>Pseudomonadati</taxon>
        <taxon>Bacteroidota</taxon>
        <taxon>Flavobacteriia</taxon>
        <taxon>Flavobacteriales</taxon>
        <taxon>Flavobacteriaceae</taxon>
        <taxon>Aurantibacter</taxon>
    </lineage>
</organism>
<accession>A0A2T1N977</accession>
<keyword evidence="5" id="KW-0851">Voltage-gated channel</keyword>
<gene>
    <name evidence="14" type="ORF">C7H52_09040</name>
</gene>
<keyword evidence="2" id="KW-0813">Transport</keyword>
<feature type="transmembrane region" description="Helical" evidence="11">
    <location>
        <begin position="120"/>
        <end position="142"/>
    </location>
</feature>
<feature type="transmembrane region" description="Helical" evidence="11">
    <location>
        <begin position="88"/>
        <end position="108"/>
    </location>
</feature>
<dbReference type="InterPro" id="IPR016449">
    <property type="entry name" value="K_chnl_inward-rec_Kir"/>
</dbReference>
<feature type="domain" description="Potassium channel" evidence="12">
    <location>
        <begin position="67"/>
        <end position="140"/>
    </location>
</feature>
<dbReference type="GO" id="GO:0005242">
    <property type="term" value="F:inward rectifier potassium channel activity"/>
    <property type="evidence" value="ECO:0007669"/>
    <property type="project" value="InterPro"/>
</dbReference>
<dbReference type="RefSeq" id="WP_106463575.1">
    <property type="nucleotide sequence ID" value="NZ_PXOQ01000009.1"/>
</dbReference>
<evidence type="ECO:0000256" key="4">
    <source>
        <dbReference type="ARBA" id="ARBA00022692"/>
    </source>
</evidence>
<evidence type="ECO:0000256" key="6">
    <source>
        <dbReference type="ARBA" id="ARBA00022958"/>
    </source>
</evidence>
<evidence type="ECO:0000259" key="12">
    <source>
        <dbReference type="Pfam" id="PF07885"/>
    </source>
</evidence>
<keyword evidence="15" id="KW-1185">Reference proteome</keyword>
<dbReference type="Pfam" id="PF07885">
    <property type="entry name" value="Ion_trans_2"/>
    <property type="match status" value="1"/>
</dbReference>
<dbReference type="PRINTS" id="PR01320">
    <property type="entry name" value="KIRCHANNEL"/>
</dbReference>
<keyword evidence="7 11" id="KW-1133">Transmembrane helix</keyword>
<dbReference type="Gene3D" id="1.10.287.70">
    <property type="match status" value="1"/>
</dbReference>
<dbReference type="PANTHER" id="PTHR11767">
    <property type="entry name" value="INWARD RECTIFIER POTASSIUM CHANNEL"/>
    <property type="match status" value="1"/>
</dbReference>
<comment type="caution">
    <text evidence="14">The sequence shown here is derived from an EMBL/GenBank/DDBJ whole genome shotgun (WGS) entry which is preliminary data.</text>
</comment>
<dbReference type="SUPFAM" id="SSF81324">
    <property type="entry name" value="Voltage-gated potassium channels"/>
    <property type="match status" value="1"/>
</dbReference>
<dbReference type="InterPro" id="IPR014756">
    <property type="entry name" value="Ig_E-set"/>
</dbReference>
<feature type="transmembrane region" description="Helical" evidence="11">
    <location>
        <begin position="51"/>
        <end position="76"/>
    </location>
</feature>
<evidence type="ECO:0000256" key="1">
    <source>
        <dbReference type="ARBA" id="ARBA00004141"/>
    </source>
</evidence>
<dbReference type="GO" id="GO:0034702">
    <property type="term" value="C:monoatomic ion channel complex"/>
    <property type="evidence" value="ECO:0007669"/>
    <property type="project" value="UniProtKB-KW"/>
</dbReference>
<keyword evidence="10" id="KW-0407">Ion channel</keyword>
<reference evidence="14 15" key="1">
    <citation type="submission" date="2018-03" db="EMBL/GenBank/DDBJ databases">
        <title>Mesoflavibacter sp. HG37 and Mesoflavibacter sp. HG96 sp.nov., two marine bacteria isolated from seawater of Western Pacific Ocean.</title>
        <authorList>
            <person name="Cheng H."/>
            <person name="Wu Y.-H."/>
            <person name="Guo L.-L."/>
            <person name="Xu X.-W."/>
        </authorList>
    </citation>
    <scope>NUCLEOTIDE SEQUENCE [LARGE SCALE GENOMIC DNA]</scope>
    <source>
        <strain evidence="14 15">KCTC 32269</strain>
    </source>
</reference>
<evidence type="ECO:0000256" key="2">
    <source>
        <dbReference type="ARBA" id="ARBA00022448"/>
    </source>
</evidence>
<evidence type="ECO:0000313" key="15">
    <source>
        <dbReference type="Proteomes" id="UP000238426"/>
    </source>
</evidence>
<dbReference type="InterPro" id="IPR041647">
    <property type="entry name" value="IRK_C"/>
</dbReference>
<evidence type="ECO:0000256" key="7">
    <source>
        <dbReference type="ARBA" id="ARBA00022989"/>
    </source>
</evidence>
<keyword evidence="3" id="KW-0633">Potassium transport</keyword>
<dbReference type="InterPro" id="IPR013099">
    <property type="entry name" value="K_chnl_dom"/>
</dbReference>
<dbReference type="EMBL" id="PXOQ01000009">
    <property type="protein sequence ID" value="PSG88437.1"/>
    <property type="molecule type" value="Genomic_DNA"/>
</dbReference>
<evidence type="ECO:0000256" key="11">
    <source>
        <dbReference type="SAM" id="Phobius"/>
    </source>
</evidence>
<dbReference type="AlphaFoldDB" id="A0A2T1N977"/>
<dbReference type="GO" id="GO:0005886">
    <property type="term" value="C:plasma membrane"/>
    <property type="evidence" value="ECO:0007669"/>
    <property type="project" value="TreeGrafter"/>
</dbReference>
<comment type="subcellular location">
    <subcellularLocation>
        <location evidence="1">Membrane</location>
        <topology evidence="1">Multi-pass membrane protein</topology>
    </subcellularLocation>
</comment>
<dbReference type="InterPro" id="IPR013518">
    <property type="entry name" value="K_chnl_inward-rec_Kir_cyto"/>
</dbReference>
<keyword evidence="8" id="KW-0406">Ion transport</keyword>
<keyword evidence="9 11" id="KW-0472">Membrane</keyword>
<dbReference type="Proteomes" id="UP000238426">
    <property type="component" value="Unassembled WGS sequence"/>
</dbReference>
<evidence type="ECO:0000256" key="5">
    <source>
        <dbReference type="ARBA" id="ARBA00022882"/>
    </source>
</evidence>
<evidence type="ECO:0000256" key="9">
    <source>
        <dbReference type="ARBA" id="ARBA00023136"/>
    </source>
</evidence>
<name>A0A2T1N977_9FLAO</name>
<feature type="domain" description="Inward rectifier potassium channel C-terminal" evidence="13">
    <location>
        <begin position="151"/>
        <end position="305"/>
    </location>
</feature>
<evidence type="ECO:0000256" key="3">
    <source>
        <dbReference type="ARBA" id="ARBA00022538"/>
    </source>
</evidence>
<sequence length="308" mass="35263">MGKVVKDPGFGNNSTSFAGRMINNDGTFNIKRVGTKTSILQTYHYLIQIKWTWFFVLAFSMFIAINLVFAAIYLLIGVESISVAPSSFFRNLANAFFFSVQTFTSLGYGAFAPNTISSGFVSSLEAFVGLAMFAFLTGLIYGRFSKPTPNIRFSKNIVLREFNHTKAIMFRVVNNRASVMIKPKVTVTLALTRLDNNAHFKREFFALNLERDEISYLPTTWTIVHEINAESPLSKFSSKELLDQDGELLVLMTYYDESFNQELHQMYSYQLEELLLDHKFTQAYYYDDDGKMVLDFNLFDEVENLNVK</sequence>
<dbReference type="Gene3D" id="2.60.40.1400">
    <property type="entry name" value="G protein-activated inward rectifier potassium channel 1"/>
    <property type="match status" value="1"/>
</dbReference>
<protein>
    <submittedName>
        <fullName evidence="14">Ion transporter</fullName>
    </submittedName>
</protein>
<dbReference type="OrthoDB" id="9813518at2"/>
<evidence type="ECO:0000256" key="10">
    <source>
        <dbReference type="ARBA" id="ARBA00023303"/>
    </source>
</evidence>
<evidence type="ECO:0000256" key="8">
    <source>
        <dbReference type="ARBA" id="ARBA00023065"/>
    </source>
</evidence>
<dbReference type="SUPFAM" id="SSF81296">
    <property type="entry name" value="E set domains"/>
    <property type="match status" value="1"/>
</dbReference>
<dbReference type="GO" id="GO:1990573">
    <property type="term" value="P:potassium ion import across plasma membrane"/>
    <property type="evidence" value="ECO:0007669"/>
    <property type="project" value="TreeGrafter"/>
</dbReference>
<evidence type="ECO:0000259" key="13">
    <source>
        <dbReference type="Pfam" id="PF17655"/>
    </source>
</evidence>
<dbReference type="Pfam" id="PF17655">
    <property type="entry name" value="IRK_C"/>
    <property type="match status" value="1"/>
</dbReference>